<evidence type="ECO:0000313" key="3">
    <source>
        <dbReference type="EMBL" id="GGM34377.1"/>
    </source>
</evidence>
<dbReference type="EMBL" id="BMPT01000014">
    <property type="protein sequence ID" value="GGM34377.1"/>
    <property type="molecule type" value="Genomic_DNA"/>
</dbReference>
<dbReference type="Pfam" id="PF13374">
    <property type="entry name" value="TPR_10"/>
    <property type="match status" value="1"/>
</dbReference>
<dbReference type="PANTHER" id="PTHR19959:SF119">
    <property type="entry name" value="FUNGAL LIPASE-LIKE DOMAIN-CONTAINING PROTEIN"/>
    <property type="match status" value="1"/>
</dbReference>
<dbReference type="InterPro" id="IPR027417">
    <property type="entry name" value="P-loop_NTPase"/>
</dbReference>
<keyword evidence="2" id="KW-0472">Membrane</keyword>
<feature type="transmembrane region" description="Helical" evidence="2">
    <location>
        <begin position="44"/>
        <end position="64"/>
    </location>
</feature>
<dbReference type="InterPro" id="IPR011990">
    <property type="entry name" value="TPR-like_helical_dom_sf"/>
</dbReference>
<dbReference type="Gene3D" id="1.25.40.10">
    <property type="entry name" value="Tetratricopeptide repeat domain"/>
    <property type="match status" value="2"/>
</dbReference>
<keyword evidence="2" id="KW-1133">Transmembrane helix</keyword>
<dbReference type="SMART" id="SM00028">
    <property type="entry name" value="TPR"/>
    <property type="match status" value="7"/>
</dbReference>
<feature type="region of interest" description="Disordered" evidence="1">
    <location>
        <begin position="78"/>
        <end position="105"/>
    </location>
</feature>
<dbReference type="SUPFAM" id="SSF52540">
    <property type="entry name" value="P-loop containing nucleoside triphosphate hydrolases"/>
    <property type="match status" value="1"/>
</dbReference>
<dbReference type="AlphaFoldDB" id="A0A8H9GNQ5"/>
<feature type="compositionally biased region" description="Basic and acidic residues" evidence="1">
    <location>
        <begin position="502"/>
        <end position="522"/>
    </location>
</feature>
<keyword evidence="2" id="KW-0812">Transmembrane</keyword>
<evidence type="ECO:0000256" key="2">
    <source>
        <dbReference type="SAM" id="Phobius"/>
    </source>
</evidence>
<reference evidence="3" key="2">
    <citation type="submission" date="2020-09" db="EMBL/GenBank/DDBJ databases">
        <authorList>
            <person name="Sun Q."/>
            <person name="Ohkuma M."/>
        </authorList>
    </citation>
    <scope>NUCLEOTIDE SEQUENCE</scope>
    <source>
        <strain evidence="3">JCM 3051</strain>
    </source>
</reference>
<feature type="compositionally biased region" description="Basic and acidic residues" evidence="1">
    <location>
        <begin position="78"/>
        <end position="97"/>
    </location>
</feature>
<gene>
    <name evidence="3" type="ORF">GCM10010102_32410</name>
</gene>
<protein>
    <recommendedName>
        <fullName evidence="5">Tetratricopeptide repeat protein</fullName>
    </recommendedName>
</protein>
<comment type="caution">
    <text evidence="3">The sequence shown here is derived from an EMBL/GenBank/DDBJ whole genome shotgun (WGS) entry which is preliminary data.</text>
</comment>
<dbReference type="SUPFAM" id="SSF48452">
    <property type="entry name" value="TPR-like"/>
    <property type="match status" value="1"/>
</dbReference>
<evidence type="ECO:0000313" key="4">
    <source>
        <dbReference type="Proteomes" id="UP000655589"/>
    </source>
</evidence>
<evidence type="ECO:0008006" key="5">
    <source>
        <dbReference type="Google" id="ProtNLM"/>
    </source>
</evidence>
<proteinExistence type="predicted"/>
<keyword evidence="4" id="KW-1185">Reference proteome</keyword>
<feature type="region of interest" description="Disordered" evidence="1">
    <location>
        <begin position="497"/>
        <end position="522"/>
    </location>
</feature>
<reference evidence="3" key="1">
    <citation type="journal article" date="2014" name="Int. J. Syst. Evol. Microbiol.">
        <title>Complete genome sequence of Corynebacterium casei LMG S-19264T (=DSM 44701T), isolated from a smear-ripened cheese.</title>
        <authorList>
            <consortium name="US DOE Joint Genome Institute (JGI-PGF)"/>
            <person name="Walter F."/>
            <person name="Albersmeier A."/>
            <person name="Kalinowski J."/>
            <person name="Ruckert C."/>
        </authorList>
    </citation>
    <scope>NUCLEOTIDE SEQUENCE</scope>
    <source>
        <strain evidence="3">JCM 3051</strain>
    </source>
</reference>
<dbReference type="InterPro" id="IPR019734">
    <property type="entry name" value="TPR_rpt"/>
</dbReference>
<evidence type="ECO:0000256" key="1">
    <source>
        <dbReference type="SAM" id="MobiDB-lite"/>
    </source>
</evidence>
<dbReference type="PANTHER" id="PTHR19959">
    <property type="entry name" value="KINESIN LIGHT CHAIN"/>
    <property type="match status" value="1"/>
</dbReference>
<name>A0A8H9GNQ5_9MICO</name>
<organism evidence="3 4">
    <name type="scientific">Promicromonospora citrea</name>
    <dbReference type="NCBI Taxonomy" id="43677"/>
    <lineage>
        <taxon>Bacteria</taxon>
        <taxon>Bacillati</taxon>
        <taxon>Actinomycetota</taxon>
        <taxon>Actinomycetes</taxon>
        <taxon>Micrococcales</taxon>
        <taxon>Promicromonosporaceae</taxon>
        <taxon>Promicromonospora</taxon>
    </lineage>
</organism>
<dbReference type="Gene3D" id="3.40.50.300">
    <property type="entry name" value="P-loop containing nucleotide triphosphate hydrolases"/>
    <property type="match status" value="1"/>
</dbReference>
<sequence length="950" mass="105091">MAEAGPGRGGDPGGRRLWIYGFASTLAIVVGVGATVLPDTLPSWLSQPLVVGAAASTFLGATLLERYFTLRDRHNEAAGREADDRRASRDLGIRPPDDNDAPGRLLSPVREGEDQIVRFFGREDVLQRLIDWCLDSNGPGKRSLRVQLVTGPGGVGKTRLAHELQTVMRRTHGWECRNLRTGVEAEAMQVLRRGHGRAPVLFVVDYAENRTEGVTRLLDQALADPGAVRVLLLARREGRWWSDLCQQPDVGAVVGRYDPIELATRVVPHGAGPGPLAEQQRIVDLAAQDFARHLGRSAVQVTLPDVVPSARMLDLLSIALVEVLRSEPSGPGERADTSMHVVFDELVRHEARSWTRSAQEAGLPDDSQTLRILVAAACLLGAEDQVEAEALVRRVAPLCPPGSELDPRGAARWLREQYPPTSGLTDSDDRTVLVGDPGWIGSLHPDRLAEHLVVSVLMAADVGDATRALTSQERRAVLLTDLTRQQAERAMIVLTRAASDPSRTRDRDTGRRPVRNDDARLDPREAEDVARLALDLVHGLDTRWALVSTVHEQVPWPDPPNALHEVGHAVAELLVRTVENGTLSASPARIAHARHVLGNWAFTVGDYQASLEAREEATRIYRKLAKRRHDRHWPHLARALDNLGDSFATLGRNDEALAVRREAVTTWQQNVHVDSERFLPDLAKSLHNFGVSYRDLGLPRDALTTHREALRARRLLAAQHDRHRAALARSLSSIGRCHLDLGDIQQAHAEFVEALDHWLDLNARTPTRYEQDVALALGDLGMTHGLLGRPDDSLPLQTRAHTIWNGLAARYPVRFVSGLARSWTNLGIVYADLHRDTESDQAFDRAIAIYGELARENPERREQNLAWSLGSAGIALSRRGLDDRARDALTSALELFRRRYDAGSRAVFFVRAHRSVLEEYSRLLERSGQAGEAYELRRRSALLDGFLAAL</sequence>
<accession>A0A8H9GNQ5</accession>
<dbReference type="Proteomes" id="UP000655589">
    <property type="component" value="Unassembled WGS sequence"/>
</dbReference>
<feature type="transmembrane region" description="Helical" evidence="2">
    <location>
        <begin position="17"/>
        <end position="38"/>
    </location>
</feature>